<protein>
    <submittedName>
        <fullName evidence="8">Eukaryotic translation initiation factor 4E</fullName>
    </submittedName>
</protein>
<evidence type="ECO:0000256" key="3">
    <source>
        <dbReference type="ARBA" id="ARBA00022845"/>
    </source>
</evidence>
<reference evidence="8 9" key="1">
    <citation type="submission" date="2023-04" db="EMBL/GenBank/DDBJ databases">
        <title>Genome of Basidiobolus ranarum AG-B5.</title>
        <authorList>
            <person name="Stajich J.E."/>
            <person name="Carter-House D."/>
            <person name="Gryganskyi A."/>
        </authorList>
    </citation>
    <scope>NUCLEOTIDE SEQUENCE [LARGE SCALE GENOMIC DNA]</scope>
    <source>
        <strain evidence="8 9">AG-B5</strain>
    </source>
</reference>
<dbReference type="Proteomes" id="UP001479436">
    <property type="component" value="Unassembled WGS sequence"/>
</dbReference>
<keyword evidence="9" id="KW-1185">Reference proteome</keyword>
<comment type="similarity">
    <text evidence="1 6">Belongs to the eukaryotic initiation factor 4E family.</text>
</comment>
<evidence type="ECO:0000256" key="1">
    <source>
        <dbReference type="ARBA" id="ARBA00009860"/>
    </source>
</evidence>
<keyword evidence="2 6" id="KW-0396">Initiation factor</keyword>
<dbReference type="Pfam" id="PF01652">
    <property type="entry name" value="IF4E"/>
    <property type="match status" value="1"/>
</dbReference>
<proteinExistence type="inferred from homology"/>
<dbReference type="InterPro" id="IPR023398">
    <property type="entry name" value="TIF_eIF4e-like"/>
</dbReference>
<comment type="caution">
    <text evidence="8">The sequence shown here is derived from an EMBL/GenBank/DDBJ whole genome shotgun (WGS) entry which is preliminary data.</text>
</comment>
<dbReference type="SUPFAM" id="SSF55418">
    <property type="entry name" value="eIF4e-like"/>
    <property type="match status" value="1"/>
</dbReference>
<keyword evidence="4 6" id="KW-0694">RNA-binding</keyword>
<evidence type="ECO:0000256" key="4">
    <source>
        <dbReference type="ARBA" id="ARBA00022884"/>
    </source>
</evidence>
<organism evidence="8 9">
    <name type="scientific">Basidiobolus ranarum</name>
    <dbReference type="NCBI Taxonomy" id="34480"/>
    <lineage>
        <taxon>Eukaryota</taxon>
        <taxon>Fungi</taxon>
        <taxon>Fungi incertae sedis</taxon>
        <taxon>Zoopagomycota</taxon>
        <taxon>Entomophthoromycotina</taxon>
        <taxon>Basidiobolomycetes</taxon>
        <taxon>Basidiobolales</taxon>
        <taxon>Basidiobolaceae</taxon>
        <taxon>Basidiobolus</taxon>
    </lineage>
</organism>
<dbReference type="EMBL" id="JASJQH010007054">
    <property type="protein sequence ID" value="KAK9719257.1"/>
    <property type="molecule type" value="Genomic_DNA"/>
</dbReference>
<feature type="compositionally biased region" description="Polar residues" evidence="7">
    <location>
        <begin position="12"/>
        <end position="27"/>
    </location>
</feature>
<evidence type="ECO:0000256" key="6">
    <source>
        <dbReference type="RuleBase" id="RU004374"/>
    </source>
</evidence>
<evidence type="ECO:0000313" key="8">
    <source>
        <dbReference type="EMBL" id="KAK9719257.1"/>
    </source>
</evidence>
<dbReference type="PANTHER" id="PTHR11960">
    <property type="entry name" value="EUKARYOTIC TRANSLATION INITIATION FACTOR 4E RELATED"/>
    <property type="match status" value="1"/>
</dbReference>
<evidence type="ECO:0000256" key="2">
    <source>
        <dbReference type="ARBA" id="ARBA00022540"/>
    </source>
</evidence>
<gene>
    <name evidence="8" type="primary">TIF45_2</name>
    <name evidence="8" type="ORF">K7432_004891</name>
</gene>
<keyword evidence="3" id="KW-0810">Translation regulation</keyword>
<dbReference type="GO" id="GO:0003743">
    <property type="term" value="F:translation initiation factor activity"/>
    <property type="evidence" value="ECO:0007669"/>
    <property type="project" value="UniProtKB-KW"/>
</dbReference>
<evidence type="ECO:0000256" key="7">
    <source>
        <dbReference type="SAM" id="MobiDB-lite"/>
    </source>
</evidence>
<dbReference type="InterPro" id="IPR001040">
    <property type="entry name" value="TIF_eIF_4E"/>
</dbReference>
<sequence length="230" mass="26037">MSADQMEAEVVSQETQVTELESSQNTPEVLEGEQEMVTVFSDPVNFNVKHPLHSQWTMWYDNPGKKANQASWSQNLKEVVTFDTVEDFWGIYNNVVRPSDLSAGSNYHLFKAGIKPMWEDPSNAKGGKWVIQFPKKTGEHINTLWLYTMLECIGEGFQFESEVCGGVVSIRKGFYRISLWTRVSDSKEICESIGQHLKNSLSLNPNQTIEFQSHADAAKSASCNKDRFTV</sequence>
<keyword evidence="5 6" id="KW-0648">Protein biosynthesis</keyword>
<accession>A0ABR2W3X3</accession>
<name>A0ABR2W3X3_9FUNG</name>
<dbReference type="Gene3D" id="3.30.760.10">
    <property type="entry name" value="RNA Cap, Translation Initiation Factor Eif4e"/>
    <property type="match status" value="1"/>
</dbReference>
<evidence type="ECO:0000256" key="5">
    <source>
        <dbReference type="ARBA" id="ARBA00022917"/>
    </source>
</evidence>
<feature type="region of interest" description="Disordered" evidence="7">
    <location>
        <begin position="1"/>
        <end position="28"/>
    </location>
</feature>
<evidence type="ECO:0000313" key="9">
    <source>
        <dbReference type="Proteomes" id="UP001479436"/>
    </source>
</evidence>
<dbReference type="PANTHER" id="PTHR11960:SF8">
    <property type="entry name" value="EUKARYOTIC TRANSLATION INITIATION FACTOR 4E1-RELATED"/>
    <property type="match status" value="1"/>
</dbReference>